<gene>
    <name evidence="5" type="ORF">BSAL_31365</name>
</gene>
<dbReference type="Gene3D" id="3.40.50.300">
    <property type="entry name" value="P-loop containing nucleotide triphosphate hydrolases"/>
    <property type="match status" value="1"/>
</dbReference>
<reference evidence="6" key="1">
    <citation type="submission" date="2015-09" db="EMBL/GenBank/DDBJ databases">
        <authorList>
            <consortium name="Pathogen Informatics"/>
        </authorList>
    </citation>
    <scope>NUCLEOTIDE SEQUENCE [LARGE SCALE GENOMIC DNA]</scope>
    <source>
        <strain evidence="6">Lake Konstanz</strain>
    </source>
</reference>
<keyword evidence="2" id="KW-0547">Nucleotide-binding</keyword>
<dbReference type="GO" id="GO:0006227">
    <property type="term" value="P:dUDP biosynthetic process"/>
    <property type="evidence" value="ECO:0007669"/>
    <property type="project" value="TreeGrafter"/>
</dbReference>
<dbReference type="InterPro" id="IPR027417">
    <property type="entry name" value="P-loop_NTPase"/>
</dbReference>
<dbReference type="PANTHER" id="PTHR10344:SF4">
    <property type="entry name" value="UMP-CMP KINASE 2, MITOCHONDRIAL"/>
    <property type="match status" value="1"/>
</dbReference>
<dbReference type="GO" id="GO:0004798">
    <property type="term" value="F:dTMP kinase activity"/>
    <property type="evidence" value="ECO:0007669"/>
    <property type="project" value="TreeGrafter"/>
</dbReference>
<evidence type="ECO:0000259" key="4">
    <source>
        <dbReference type="Pfam" id="PF02223"/>
    </source>
</evidence>
<dbReference type="AlphaFoldDB" id="A0A0S4JME8"/>
<evidence type="ECO:0000313" key="6">
    <source>
        <dbReference type="Proteomes" id="UP000051952"/>
    </source>
</evidence>
<organism evidence="5 6">
    <name type="scientific">Bodo saltans</name>
    <name type="common">Flagellated protozoan</name>
    <dbReference type="NCBI Taxonomy" id="75058"/>
    <lineage>
        <taxon>Eukaryota</taxon>
        <taxon>Discoba</taxon>
        <taxon>Euglenozoa</taxon>
        <taxon>Kinetoplastea</taxon>
        <taxon>Metakinetoplastina</taxon>
        <taxon>Eubodonida</taxon>
        <taxon>Bodonidae</taxon>
        <taxon>Bodo</taxon>
    </lineage>
</organism>
<dbReference type="GO" id="GO:0005739">
    <property type="term" value="C:mitochondrion"/>
    <property type="evidence" value="ECO:0007669"/>
    <property type="project" value="TreeGrafter"/>
</dbReference>
<keyword evidence="5" id="KW-0418">Kinase</keyword>
<dbReference type="EMBL" id="CYKH01001907">
    <property type="protein sequence ID" value="CUG91333.1"/>
    <property type="molecule type" value="Genomic_DNA"/>
</dbReference>
<dbReference type="OMA" id="VDRWWCS"/>
<evidence type="ECO:0000256" key="2">
    <source>
        <dbReference type="ARBA" id="ARBA00022741"/>
    </source>
</evidence>
<dbReference type="InterPro" id="IPR039430">
    <property type="entry name" value="Thymidylate_kin-like_dom"/>
</dbReference>
<dbReference type="OrthoDB" id="425602at2759"/>
<dbReference type="PANTHER" id="PTHR10344">
    <property type="entry name" value="THYMIDYLATE KINASE"/>
    <property type="match status" value="1"/>
</dbReference>
<dbReference type="GO" id="GO:0004550">
    <property type="term" value="F:nucleoside diphosphate kinase activity"/>
    <property type="evidence" value="ECO:0007669"/>
    <property type="project" value="TreeGrafter"/>
</dbReference>
<keyword evidence="3" id="KW-0067">ATP-binding</keyword>
<dbReference type="VEuPathDB" id="TriTrypDB:BSAL_31365"/>
<dbReference type="GO" id="GO:0006233">
    <property type="term" value="P:dTDP biosynthetic process"/>
    <property type="evidence" value="ECO:0007669"/>
    <property type="project" value="TreeGrafter"/>
</dbReference>
<dbReference type="GO" id="GO:0005524">
    <property type="term" value="F:ATP binding"/>
    <property type="evidence" value="ECO:0007669"/>
    <property type="project" value="UniProtKB-KW"/>
</dbReference>
<accession>A0A0S4JME8</accession>
<evidence type="ECO:0000256" key="1">
    <source>
        <dbReference type="ARBA" id="ARBA00009776"/>
    </source>
</evidence>
<keyword evidence="5" id="KW-0808">Transferase</keyword>
<dbReference type="Proteomes" id="UP000051952">
    <property type="component" value="Unassembled WGS sequence"/>
</dbReference>
<dbReference type="Pfam" id="PF02223">
    <property type="entry name" value="Thymidylate_kin"/>
    <property type="match status" value="1"/>
</dbReference>
<dbReference type="GO" id="GO:0006235">
    <property type="term" value="P:dTTP biosynthetic process"/>
    <property type="evidence" value="ECO:0007669"/>
    <property type="project" value="TreeGrafter"/>
</dbReference>
<evidence type="ECO:0000256" key="3">
    <source>
        <dbReference type="ARBA" id="ARBA00022840"/>
    </source>
</evidence>
<feature type="domain" description="Thymidylate kinase-like" evidence="4">
    <location>
        <begin position="90"/>
        <end position="249"/>
    </location>
</feature>
<sequence>MSRTMPAELRSALLREVLPFHRGYNVYHSKSACVAALSALQRANLPWWTPGCSRFVSRVANVAVVHGGDGGGAGGLSPSSPPAAHPIVVVEGLDGVGKTTMTTALTQKLGGVLVRTPDPELEPLRALFRSLDEPLARAFYCGANYLAAAQVTEAVLTTPVVLDRWWCSTCAMTLAGKPGCTVLGLPPATDPIYQWPSDLPAFDVGVLLQVDEAIRRLRMKRRNDENEEEALLAAKVEMRDTAMEAYRRFGLLTTVDIPNYMVAVNHTLDLVAQKGFSVRPNAKFIAEELAKVLPY</sequence>
<proteinExistence type="inferred from homology"/>
<evidence type="ECO:0000313" key="5">
    <source>
        <dbReference type="EMBL" id="CUG91333.1"/>
    </source>
</evidence>
<name>A0A0S4JME8_BODSA</name>
<comment type="similarity">
    <text evidence="1">Belongs to the thymidylate kinase family.</text>
</comment>
<dbReference type="SUPFAM" id="SSF52540">
    <property type="entry name" value="P-loop containing nucleoside triphosphate hydrolases"/>
    <property type="match status" value="1"/>
</dbReference>
<protein>
    <submittedName>
        <fullName evidence="5">Thymidylate kinase, putative</fullName>
    </submittedName>
</protein>
<keyword evidence="6" id="KW-1185">Reference proteome</keyword>